<feature type="domain" description="Hemerythrin-like" evidence="1">
    <location>
        <begin position="7"/>
        <end position="116"/>
    </location>
</feature>
<evidence type="ECO:0000313" key="2">
    <source>
        <dbReference type="EMBL" id="CAL1694843.1"/>
    </source>
</evidence>
<reference evidence="3" key="1">
    <citation type="submission" date="2024-04" db="EMBL/GenBank/DDBJ databases">
        <authorList>
            <person name="Shaw F."/>
            <person name="Minotto A."/>
        </authorList>
    </citation>
    <scope>NUCLEOTIDE SEQUENCE [LARGE SCALE GENOMIC DNA]</scope>
</reference>
<protein>
    <recommendedName>
        <fullName evidence="1">Hemerythrin-like domain-containing protein</fullName>
    </recommendedName>
</protein>
<evidence type="ECO:0000313" key="3">
    <source>
        <dbReference type="Proteomes" id="UP001497453"/>
    </source>
</evidence>
<keyword evidence="3" id="KW-1185">Reference proteome</keyword>
<dbReference type="PANTHER" id="PTHR35585:SF1">
    <property type="entry name" value="HHE DOMAIN PROTEIN (AFU_ORTHOLOGUE AFUA_4G00730)"/>
    <property type="match status" value="1"/>
</dbReference>
<sequence>MSLFDITNEIIIDHNNVRDLFSRYKSASDLALKTKIAYTLIQEIMIHGNAEEASVYKRFKEFGMSDAAEQDIEDHHEINKLLGDAKVVDPSESTFDQTLSRAVTLFMEHSDEEENAQLNKIAEQIEPEESDKLAKEFLAARKVAAGSMGSPQVELKHSHNA</sequence>
<evidence type="ECO:0000259" key="1">
    <source>
        <dbReference type="Pfam" id="PF01814"/>
    </source>
</evidence>
<name>A0ABP1CJF2_9APHY</name>
<gene>
    <name evidence="2" type="ORF">GFSPODELE1_LOCUS490</name>
</gene>
<organism evidence="2 3">
    <name type="scientific">Somion occarium</name>
    <dbReference type="NCBI Taxonomy" id="3059160"/>
    <lineage>
        <taxon>Eukaryota</taxon>
        <taxon>Fungi</taxon>
        <taxon>Dikarya</taxon>
        <taxon>Basidiomycota</taxon>
        <taxon>Agaricomycotina</taxon>
        <taxon>Agaricomycetes</taxon>
        <taxon>Polyporales</taxon>
        <taxon>Cerrenaceae</taxon>
        <taxon>Somion</taxon>
    </lineage>
</organism>
<dbReference type="PANTHER" id="PTHR35585">
    <property type="entry name" value="HHE DOMAIN PROTEIN (AFU_ORTHOLOGUE AFUA_4G00730)"/>
    <property type="match status" value="1"/>
</dbReference>
<accession>A0ABP1CJF2</accession>
<dbReference type="InterPro" id="IPR012312">
    <property type="entry name" value="Hemerythrin-like"/>
</dbReference>
<dbReference type="EMBL" id="OZ037944">
    <property type="protein sequence ID" value="CAL1694843.1"/>
    <property type="molecule type" value="Genomic_DNA"/>
</dbReference>
<dbReference type="Proteomes" id="UP001497453">
    <property type="component" value="Chromosome 1"/>
</dbReference>
<dbReference type="Pfam" id="PF01814">
    <property type="entry name" value="Hemerythrin"/>
    <property type="match status" value="1"/>
</dbReference>
<proteinExistence type="predicted"/>